<accession>A0A6G0NFM1</accession>
<evidence type="ECO:0000313" key="2">
    <source>
        <dbReference type="EMBL" id="KAE9206191.1"/>
    </source>
</evidence>
<protein>
    <submittedName>
        <fullName evidence="2">Uncharacterized protein</fullName>
    </submittedName>
</protein>
<proteinExistence type="predicted"/>
<organism evidence="2 3">
    <name type="scientific">Phytophthora fragariae</name>
    <dbReference type="NCBI Taxonomy" id="53985"/>
    <lineage>
        <taxon>Eukaryota</taxon>
        <taxon>Sar</taxon>
        <taxon>Stramenopiles</taxon>
        <taxon>Oomycota</taxon>
        <taxon>Peronosporomycetes</taxon>
        <taxon>Peronosporales</taxon>
        <taxon>Peronosporaceae</taxon>
        <taxon>Phytophthora</taxon>
    </lineage>
</organism>
<gene>
    <name evidence="2" type="ORF">PF004_g17362</name>
    <name evidence="1" type="ORF">PF010_g14105</name>
</gene>
<evidence type="ECO:0000313" key="4">
    <source>
        <dbReference type="Proteomes" id="UP000488956"/>
    </source>
</evidence>
<reference evidence="3 4" key="1">
    <citation type="submission" date="2018-09" db="EMBL/GenBank/DDBJ databases">
        <title>Genomic investigation of the strawberry pathogen Phytophthora fragariae indicates pathogenicity is determined by transcriptional variation in three key races.</title>
        <authorList>
            <person name="Adams T.M."/>
            <person name="Armitage A.D."/>
            <person name="Sobczyk M.K."/>
            <person name="Bates H.J."/>
            <person name="Dunwell J.M."/>
            <person name="Nellist C.F."/>
            <person name="Harrison R.J."/>
        </authorList>
    </citation>
    <scope>NUCLEOTIDE SEQUENCE [LARGE SCALE GENOMIC DNA]</scope>
    <source>
        <strain evidence="2 3">BC-23</strain>
        <strain evidence="1 4">ONT-3</strain>
    </source>
</reference>
<sequence>MPRVSARRQLISDIVRGMADASLDAEDYENLVLQDNLLDAVGELSLINLFEMDDELMLSTPIDDLAEVRVLI</sequence>
<dbReference type="EMBL" id="QXGC01001296">
    <property type="protein sequence ID" value="KAE9206191.1"/>
    <property type="molecule type" value="Genomic_DNA"/>
</dbReference>
<dbReference type="Proteomes" id="UP000488956">
    <property type="component" value="Unassembled WGS sequence"/>
</dbReference>
<dbReference type="EMBL" id="QXFX01000857">
    <property type="protein sequence ID" value="KAE9102434.1"/>
    <property type="molecule type" value="Genomic_DNA"/>
</dbReference>
<evidence type="ECO:0000313" key="3">
    <source>
        <dbReference type="Proteomes" id="UP000476176"/>
    </source>
</evidence>
<name>A0A6G0NFM1_9STRA</name>
<comment type="caution">
    <text evidence="2">The sequence shown here is derived from an EMBL/GenBank/DDBJ whole genome shotgun (WGS) entry which is preliminary data.</text>
</comment>
<dbReference type="Proteomes" id="UP000476176">
    <property type="component" value="Unassembled WGS sequence"/>
</dbReference>
<dbReference type="AlphaFoldDB" id="A0A6G0NFM1"/>
<evidence type="ECO:0000313" key="1">
    <source>
        <dbReference type="EMBL" id="KAE9102434.1"/>
    </source>
</evidence>